<reference evidence="8 9" key="1">
    <citation type="submission" date="2017-12" db="EMBL/GenBank/DDBJ databases">
        <title>Comparative genomics of Botrytis spp.</title>
        <authorList>
            <person name="Valero-Jimenez C.A."/>
            <person name="Tapia P."/>
            <person name="Veloso J."/>
            <person name="Silva-Moreno E."/>
            <person name="Staats M."/>
            <person name="Valdes J.H."/>
            <person name="Van Kan J.A.L."/>
        </authorList>
    </citation>
    <scope>NUCLEOTIDE SEQUENCE [LARGE SCALE GENOMIC DNA]</scope>
    <source>
        <strain evidence="8 9">MUCL435</strain>
    </source>
</reference>
<keyword evidence="4 6" id="KW-0472">Membrane</keyword>
<protein>
    <recommendedName>
        <fullName evidence="7">Bicarbonate transporter-like transmembrane domain-containing protein</fullName>
    </recommendedName>
</protein>
<feature type="domain" description="Bicarbonate transporter-like transmembrane" evidence="7">
    <location>
        <begin position="263"/>
        <end position="590"/>
    </location>
</feature>
<keyword evidence="3 6" id="KW-1133">Transmembrane helix</keyword>
<evidence type="ECO:0000259" key="7">
    <source>
        <dbReference type="Pfam" id="PF00955"/>
    </source>
</evidence>
<dbReference type="InterPro" id="IPR003020">
    <property type="entry name" value="HCO3_transpt_euk"/>
</dbReference>
<proteinExistence type="predicted"/>
<evidence type="ECO:0000256" key="4">
    <source>
        <dbReference type="ARBA" id="ARBA00023136"/>
    </source>
</evidence>
<dbReference type="OrthoDB" id="1735926at2759"/>
<keyword evidence="2 6" id="KW-0812">Transmembrane</keyword>
<feature type="transmembrane region" description="Helical" evidence="6">
    <location>
        <begin position="261"/>
        <end position="278"/>
    </location>
</feature>
<feature type="compositionally biased region" description="Polar residues" evidence="5">
    <location>
        <begin position="1"/>
        <end position="17"/>
    </location>
</feature>
<organism evidence="8 9">
    <name type="scientific">Botrytis galanthina</name>
    <dbReference type="NCBI Taxonomy" id="278940"/>
    <lineage>
        <taxon>Eukaryota</taxon>
        <taxon>Fungi</taxon>
        <taxon>Dikarya</taxon>
        <taxon>Ascomycota</taxon>
        <taxon>Pezizomycotina</taxon>
        <taxon>Leotiomycetes</taxon>
        <taxon>Helotiales</taxon>
        <taxon>Sclerotiniaceae</taxon>
        <taxon>Botrytis</taxon>
    </lineage>
</organism>
<feature type="transmembrane region" description="Helical" evidence="6">
    <location>
        <begin position="350"/>
        <end position="367"/>
    </location>
</feature>
<feature type="transmembrane region" description="Helical" evidence="6">
    <location>
        <begin position="388"/>
        <end position="410"/>
    </location>
</feature>
<comment type="subcellular location">
    <subcellularLocation>
        <location evidence="1">Membrane</location>
        <topology evidence="1">Multi-pass membrane protein</topology>
    </subcellularLocation>
</comment>
<comment type="caution">
    <text evidence="8">The sequence shown here is derived from an EMBL/GenBank/DDBJ whole genome shotgun (WGS) entry which is preliminary data.</text>
</comment>
<feature type="transmembrane region" description="Helical" evidence="6">
    <location>
        <begin position="534"/>
        <end position="567"/>
    </location>
</feature>
<evidence type="ECO:0000256" key="3">
    <source>
        <dbReference type="ARBA" id="ARBA00022989"/>
    </source>
</evidence>
<dbReference type="GO" id="GO:0050801">
    <property type="term" value="P:monoatomic ion homeostasis"/>
    <property type="evidence" value="ECO:0007669"/>
    <property type="project" value="TreeGrafter"/>
</dbReference>
<evidence type="ECO:0000256" key="5">
    <source>
        <dbReference type="SAM" id="MobiDB-lite"/>
    </source>
</evidence>
<feature type="transmembrane region" description="Helical" evidence="6">
    <location>
        <begin position="182"/>
        <end position="201"/>
    </location>
</feature>
<name>A0A4S8R6R1_9HELO</name>
<dbReference type="GO" id="GO:0005886">
    <property type="term" value="C:plasma membrane"/>
    <property type="evidence" value="ECO:0007669"/>
    <property type="project" value="TreeGrafter"/>
</dbReference>
<feature type="transmembrane region" description="Helical" evidence="6">
    <location>
        <begin position="488"/>
        <end position="514"/>
    </location>
</feature>
<dbReference type="EMBL" id="PQXL01000046">
    <property type="protein sequence ID" value="THV53633.1"/>
    <property type="molecule type" value="Genomic_DNA"/>
</dbReference>
<evidence type="ECO:0000313" key="8">
    <source>
        <dbReference type="EMBL" id="THV53633.1"/>
    </source>
</evidence>
<evidence type="ECO:0000313" key="9">
    <source>
        <dbReference type="Proteomes" id="UP000308671"/>
    </source>
</evidence>
<evidence type="ECO:0000256" key="6">
    <source>
        <dbReference type="SAM" id="Phobius"/>
    </source>
</evidence>
<gene>
    <name evidence="8" type="ORF">BGAL_0046g00390</name>
</gene>
<dbReference type="AlphaFoldDB" id="A0A4S8R6R1"/>
<dbReference type="Pfam" id="PF00955">
    <property type="entry name" value="HCO3_cotransp"/>
    <property type="match status" value="2"/>
</dbReference>
<dbReference type="Gene3D" id="1.10.287.570">
    <property type="entry name" value="Helical hairpin bin"/>
    <property type="match status" value="1"/>
</dbReference>
<dbReference type="InterPro" id="IPR011531">
    <property type="entry name" value="HCO3_transpt-like_TM_dom"/>
</dbReference>
<dbReference type="GO" id="GO:0006820">
    <property type="term" value="P:monoatomic anion transport"/>
    <property type="evidence" value="ECO:0007669"/>
    <property type="project" value="InterPro"/>
</dbReference>
<feature type="transmembrane region" description="Helical" evidence="6">
    <location>
        <begin position="125"/>
        <end position="146"/>
    </location>
</feature>
<dbReference type="GO" id="GO:0005452">
    <property type="term" value="F:solute:inorganic anion antiporter activity"/>
    <property type="evidence" value="ECO:0007669"/>
    <property type="project" value="InterPro"/>
</dbReference>
<dbReference type="PANTHER" id="PTHR11453">
    <property type="entry name" value="ANION EXCHANGE PROTEIN"/>
    <property type="match status" value="1"/>
</dbReference>
<dbReference type="Proteomes" id="UP000308671">
    <property type="component" value="Unassembled WGS sequence"/>
</dbReference>
<dbReference type="PANTHER" id="PTHR11453:SF38">
    <property type="entry name" value="ANION TRANSPORTER (EUROFUNG)"/>
    <property type="match status" value="1"/>
</dbReference>
<evidence type="ECO:0000256" key="1">
    <source>
        <dbReference type="ARBA" id="ARBA00004141"/>
    </source>
</evidence>
<dbReference type="GO" id="GO:0046713">
    <property type="term" value="P:borate transport"/>
    <property type="evidence" value="ECO:0007669"/>
    <property type="project" value="TreeGrafter"/>
</dbReference>
<feature type="region of interest" description="Disordered" evidence="5">
    <location>
        <begin position="1"/>
        <end position="24"/>
    </location>
</feature>
<feature type="domain" description="Bicarbonate transporter-like transmembrane" evidence="7">
    <location>
        <begin position="71"/>
        <end position="228"/>
    </location>
</feature>
<feature type="transmembrane region" description="Helical" evidence="6">
    <location>
        <begin position="463"/>
        <end position="481"/>
    </location>
</feature>
<accession>A0A4S8R6R1</accession>
<sequence>MQRSNATSVDGLSSSGPDCSAGNIATGKLPTEEKMCFNSQQQNSNSSQHSDNYRFDGSTGWRRFRMLRPGLGMYHDIRRRLPYYQSDISDAVTYRTFASTVRMYFVNLLPALAYTLDMNRRTGGFYGINEALFSSALAAMVFSTIAAQPLTIVGITGLISLFNYTIYDIIKMYDVSIYPQFMAWTAIWAAIWHWLVAIWNLCDYMRYVTDFSSEAFGMYVGIIYMSEFSDVFLLTIDAEGNIVKGVEELVSLFDSYGSVDGYLSCVIAILYFGTVYALEKIGRGTLAKPWARGILADYAYPIATIFWVGFSHIPGTIKRANISVLPINRSFYPTQPRNWLVDFWNLDAKWVFAAMPFGFLVMLLFYYDHNVSSLTAQAKQFPLKKPGGFHWDFFLLGCTTFIAGILGIPLPNGLVPQAPVHTESLTVYETEVKIIVTEEGSDNEIRRPIVRAASVVEQRVSHFLMGLGIIGTMTGPLLIVLHTMPRALFSGVFFVVGWGSIETNGITQKLLFLFSERRFIQKGEPLLRIKRSKIWLYLLCQVVGVAAPVAISLTIAAIGFPILVCILIPFRWAVMPRFFTVVELEVMDDLTANNKVVLASLGGAPKLTEKPTPGEYDLERRS</sequence>
<evidence type="ECO:0000256" key="2">
    <source>
        <dbReference type="ARBA" id="ARBA00022692"/>
    </source>
</evidence>
<keyword evidence="9" id="KW-1185">Reference proteome</keyword>